<dbReference type="InterPro" id="IPR045572">
    <property type="entry name" value="RE_endonuc_C"/>
</dbReference>
<evidence type="ECO:0000259" key="2">
    <source>
        <dbReference type="Pfam" id="PF19778"/>
    </source>
</evidence>
<reference evidence="4" key="1">
    <citation type="journal article" date="2019" name="Int. J. Syst. Evol. Microbiol.">
        <title>The Global Catalogue of Microorganisms (GCM) 10K type strain sequencing project: providing services to taxonomists for standard genome sequencing and annotation.</title>
        <authorList>
            <consortium name="The Broad Institute Genomics Platform"/>
            <consortium name="The Broad Institute Genome Sequencing Center for Infectious Disease"/>
            <person name="Wu L."/>
            <person name="Ma J."/>
        </authorList>
    </citation>
    <scope>NUCLEOTIDE SEQUENCE [LARGE SCALE GENOMIC DNA]</scope>
    <source>
        <strain evidence="4">CGMCC 4.1467</strain>
    </source>
</reference>
<organism evidence="3 4">
    <name type="scientific">Haloferula chungangensis</name>
    <dbReference type="NCBI Taxonomy" id="1048331"/>
    <lineage>
        <taxon>Bacteria</taxon>
        <taxon>Pseudomonadati</taxon>
        <taxon>Verrucomicrobiota</taxon>
        <taxon>Verrucomicrobiia</taxon>
        <taxon>Verrucomicrobiales</taxon>
        <taxon>Verrucomicrobiaceae</taxon>
        <taxon>Haloferula</taxon>
    </lineage>
</organism>
<evidence type="ECO:0000313" key="4">
    <source>
        <dbReference type="Proteomes" id="UP001596472"/>
    </source>
</evidence>
<sequence>MQTSRRSEMDYGTEAFRNAPIALTSESILANIQRVQRQQNLPQSTKLITTKSAEVNLDVEMETGTGKTYCYIKTMFELNRRYGWSKFIIFVPSIAIREGVQKSLEITAEHFLQDYAKRPRFFTYDSKQLHNLESFSSGAGINVMIINVQAFNATGKDNRRIYEELDDFQSRKPIDVLRANRPILILDEPQKMEGKKTTDALAKFDPLFVLRYSATHEAEHNKIHRLDALDAYNQKLVKKISVHGIAQKGLSGTNSYLYLENILISKQAPVARMEIEVMTQSGPKRVLRKIAKGDNLHTLSNSLEQYRGYVVADIDAVHDTVSFLNGIEIAVGSVTGDVNEADLRRMQIRETIHAHFKKERELYDQGIKVLSLFFIDEVAKYRLYDEDGEKELGEYAQIFEEEYTNLLNDFLEIEDTPFQRYLEKIEVSRTHNGYFSIDKKGKLTDPKVKAKGEGAGTTDDVSAYDLILKDKERLLSFEEDTRFIFSHSALREGWDNPNVFVICTLKHSDNTISRRQEVGRGMRLCVNQFGERMDNPATAHETNILTVVANESYEDFVKGLQTDISKDLSSRPRKADEKYFTDKIVKDAEGVEKTIDGTMAKKLHRYLIRNEYVDDDHDTITEAYHKAKAEGTIAELPADLEPYTASIIELIDAVYSDAALPQTEDSRKAKQNPLNDNFKKKEFQALWEKINRKAAYTVEFDSAELVQKAIKALNKELLISKLQFHIKRGQQQDEIGHDDLTGGTSFSVQDQRTEYNTGSIRSNVRYDLIGEIAEGSQLTRRTVGAILKGLELPVFTQFRDNPEDFIAKAARLIKEQKATMIIEHLSYDPIDELWDSDIFTKEKGKDAFSKAFKANNHIYDYVFTDSNIERAFAENLDTSAEVTVYAKLPRGFSIPTPVGDYNPDWAIAFEDGRVKHIYFIAETKGSMSSLELREIEKARIQCAKKFFAKISTDQVKYDMVDSYGKLMDIVS</sequence>
<keyword evidence="4" id="KW-1185">Reference proteome</keyword>
<dbReference type="SUPFAM" id="SSF52540">
    <property type="entry name" value="P-loop containing nucleoside triphosphate hydrolases"/>
    <property type="match status" value="1"/>
</dbReference>
<dbReference type="GO" id="GO:0004519">
    <property type="term" value="F:endonuclease activity"/>
    <property type="evidence" value="ECO:0007669"/>
    <property type="project" value="UniProtKB-KW"/>
</dbReference>
<feature type="domain" description="Helicase/UvrB N-terminal" evidence="1">
    <location>
        <begin position="55"/>
        <end position="217"/>
    </location>
</feature>
<keyword evidence="3" id="KW-0378">Hydrolase</keyword>
<dbReference type="EMBL" id="JBHTBS010000001">
    <property type="protein sequence ID" value="MFC7336009.1"/>
    <property type="molecule type" value="Genomic_DNA"/>
</dbReference>
<dbReference type="InterPro" id="IPR006935">
    <property type="entry name" value="Helicase/UvrB_N"/>
</dbReference>
<dbReference type="Proteomes" id="UP001596472">
    <property type="component" value="Unassembled WGS sequence"/>
</dbReference>
<dbReference type="Gene3D" id="3.40.50.300">
    <property type="entry name" value="P-loop containing nucleotide triphosphate hydrolases"/>
    <property type="match status" value="2"/>
</dbReference>
<keyword evidence="3" id="KW-0540">Nuclease</keyword>
<dbReference type="InterPro" id="IPR027417">
    <property type="entry name" value="P-loop_NTPase"/>
</dbReference>
<dbReference type="RefSeq" id="WP_379708695.1">
    <property type="nucleotide sequence ID" value="NZ_JBHTBS010000001.1"/>
</dbReference>
<gene>
    <name evidence="3" type="ORF">ACFQY0_02375</name>
</gene>
<name>A0ABW2L2Q6_9BACT</name>
<feature type="domain" description="Type III restriction enzyme C-terminal endonuclease" evidence="2">
    <location>
        <begin position="856"/>
        <end position="961"/>
    </location>
</feature>
<accession>A0ABW2L2Q6</accession>
<evidence type="ECO:0000259" key="1">
    <source>
        <dbReference type="Pfam" id="PF04851"/>
    </source>
</evidence>
<dbReference type="Pfam" id="PF19778">
    <property type="entry name" value="RE_endonuc"/>
    <property type="match status" value="1"/>
</dbReference>
<dbReference type="Pfam" id="PF04851">
    <property type="entry name" value="ResIII"/>
    <property type="match status" value="1"/>
</dbReference>
<evidence type="ECO:0000313" key="3">
    <source>
        <dbReference type="EMBL" id="MFC7336009.1"/>
    </source>
</evidence>
<keyword evidence="3" id="KW-0255">Endonuclease</keyword>
<comment type="caution">
    <text evidence="3">The sequence shown here is derived from an EMBL/GenBank/DDBJ whole genome shotgun (WGS) entry which is preliminary data.</text>
</comment>
<protein>
    <submittedName>
        <fullName evidence="3">Type III restriction-modification system endonuclease</fullName>
    </submittedName>
</protein>
<proteinExistence type="predicted"/>